<dbReference type="Proteomes" id="UP000199615">
    <property type="component" value="Unassembled WGS sequence"/>
</dbReference>
<sequence>MTSTEQDNCKRYVWFGPYGDGLELRFEPTFDIALGSTRRAKAVIRRVLRVLRKWRLEATLDDIGARAIIPTSSFQMSALLAAIDAEIAAFKSERIHAKVVEEILAISAQERLRWTKNGRLPTSGHTSFQNGKKSIFLVLYPAAAIASLARSPEQVEAWRQADTDTAKHAVRRESKSTA</sequence>
<dbReference type="OrthoDB" id="7277765at2"/>
<evidence type="ECO:0000313" key="1">
    <source>
        <dbReference type="EMBL" id="SEP01736.1"/>
    </source>
</evidence>
<dbReference type="EMBL" id="FODT01000007">
    <property type="protein sequence ID" value="SEP01736.1"/>
    <property type="molecule type" value="Genomic_DNA"/>
</dbReference>
<organism evidence="1 2">
    <name type="scientific">Rhodopseudomonas pseudopalustris</name>
    <dbReference type="NCBI Taxonomy" id="1513892"/>
    <lineage>
        <taxon>Bacteria</taxon>
        <taxon>Pseudomonadati</taxon>
        <taxon>Pseudomonadota</taxon>
        <taxon>Alphaproteobacteria</taxon>
        <taxon>Hyphomicrobiales</taxon>
        <taxon>Nitrobacteraceae</taxon>
        <taxon>Rhodopseudomonas</taxon>
    </lineage>
</organism>
<protein>
    <submittedName>
        <fullName evidence="1">Uncharacterized protein</fullName>
    </submittedName>
</protein>
<gene>
    <name evidence="1" type="ORF">SAMN05444123_10711</name>
</gene>
<reference evidence="2" key="1">
    <citation type="submission" date="2016-10" db="EMBL/GenBank/DDBJ databases">
        <authorList>
            <person name="Varghese N."/>
            <person name="Submissions S."/>
        </authorList>
    </citation>
    <scope>NUCLEOTIDE SEQUENCE [LARGE SCALE GENOMIC DNA]</scope>
    <source>
        <strain evidence="2">DSM 123</strain>
    </source>
</reference>
<proteinExistence type="predicted"/>
<dbReference type="AlphaFoldDB" id="A0A1H8UF69"/>
<accession>A0A1H8UF69</accession>
<name>A0A1H8UF69_9BRAD</name>
<dbReference type="RefSeq" id="WP_092684647.1">
    <property type="nucleotide sequence ID" value="NZ_FODT01000007.1"/>
</dbReference>
<evidence type="ECO:0000313" key="2">
    <source>
        <dbReference type="Proteomes" id="UP000199615"/>
    </source>
</evidence>
<keyword evidence="2" id="KW-1185">Reference proteome</keyword>